<gene>
    <name evidence="11" type="primary">celB</name>
    <name evidence="12" type="ORF">C5L28_001700</name>
    <name evidence="11" type="ORF">LPKJCM_00852</name>
</gene>
<dbReference type="PIRSF" id="PIRSF006351">
    <property type="entry name" value="PTS_EIIC-Cellobiose"/>
    <property type="match status" value="1"/>
</dbReference>
<dbReference type="InterPro" id="IPR051088">
    <property type="entry name" value="PTS_Sugar-EIIC/EIIB"/>
</dbReference>
<evidence type="ECO:0000256" key="8">
    <source>
        <dbReference type="PIRNR" id="PIRNR006351"/>
    </source>
</evidence>
<name>A0A224VCZ5_9LACO</name>
<keyword evidence="4 8" id="KW-0762">Sugar transport</keyword>
<evidence type="ECO:0000256" key="6">
    <source>
        <dbReference type="ARBA" id="ARBA00022989"/>
    </source>
</evidence>
<dbReference type="EMBL" id="BDGB01000044">
    <property type="protein sequence ID" value="GAW71749.1"/>
    <property type="molecule type" value="Genomic_DNA"/>
</dbReference>
<sequence length="410" mass="44804">MDRLMAHSMKAYQSKFAGVIQETLALLFPIMLLGSFAEVLKYSFLTPSGFVATIFGITKWLPAAKQISQLLGLIVHCTVDMIALYGAYGVTYSTTKAYGRQTSALSGAIGLLAFLMVTYQPHSHGQLLFNRTLMGQGLLIALMIGYIVGRIIVTFEKRRGLRSYQIIWPLLLVAVLSIAVNVAVSFIRSPEVQSFISSTVMHAVSANALSYVVGMGLLTDLLSWMAVGGPFSANPTFTDPAELANLNHALKTGSAFNVPFQYTDVTLFHSFANFGGNGAVLAMIIAILIFSKRRRFLTVSRWSIFPALFNNNYAMMLGIPIVYNPVFLIPFLLAPLVNMIVAAVFLALKWIPAAVYPVPAGAPGPLIGFLGTNGNWLALILGAFLILIDVLIYMPFVKLYDRLDQNRGEQ</sequence>
<dbReference type="AlphaFoldDB" id="A0A224VCZ5"/>
<feature type="transmembrane region" description="Helical" evidence="9">
    <location>
        <begin position="165"/>
        <end position="187"/>
    </location>
</feature>
<feature type="transmembrane region" description="Helical" evidence="9">
    <location>
        <begin position="12"/>
        <end position="33"/>
    </location>
</feature>
<dbReference type="Pfam" id="PF02378">
    <property type="entry name" value="PTS_EIIC"/>
    <property type="match status" value="1"/>
</dbReference>
<keyword evidence="3 8" id="KW-1003">Cell membrane</keyword>
<dbReference type="EMBL" id="PUFL01000017">
    <property type="protein sequence ID" value="TDG94435.1"/>
    <property type="molecule type" value="Genomic_DNA"/>
</dbReference>
<evidence type="ECO:0000259" key="10">
    <source>
        <dbReference type="PROSITE" id="PS51105"/>
    </source>
</evidence>
<evidence type="ECO:0000256" key="2">
    <source>
        <dbReference type="ARBA" id="ARBA00022448"/>
    </source>
</evidence>
<evidence type="ECO:0000313" key="13">
    <source>
        <dbReference type="Proteomes" id="UP000214739"/>
    </source>
</evidence>
<organism evidence="11 13">
    <name type="scientific">Lentilactobacillus parakefiri</name>
    <dbReference type="NCBI Taxonomy" id="152332"/>
    <lineage>
        <taxon>Bacteria</taxon>
        <taxon>Bacillati</taxon>
        <taxon>Bacillota</taxon>
        <taxon>Bacilli</taxon>
        <taxon>Lactobacillales</taxon>
        <taxon>Lactobacillaceae</taxon>
        <taxon>Lentilactobacillus</taxon>
    </lineage>
</organism>
<reference evidence="12 14" key="2">
    <citation type="journal article" date="2019" name="Appl. Microbiol. Biotechnol.">
        <title>Uncovering carbohydrate metabolism through a genotype-phenotype association study of 56 lactic acid bacteria genomes.</title>
        <authorList>
            <person name="Buron-Moles G."/>
            <person name="Chailyan A."/>
            <person name="Dolejs I."/>
            <person name="Forster J."/>
            <person name="Miks M.H."/>
        </authorList>
    </citation>
    <scope>NUCLEOTIDE SEQUENCE [LARGE SCALE GENOMIC DNA]</scope>
    <source>
        <strain evidence="12 14">DSM 10551</strain>
    </source>
</reference>
<dbReference type="PANTHER" id="PTHR33989">
    <property type="match status" value="1"/>
</dbReference>
<evidence type="ECO:0000313" key="14">
    <source>
        <dbReference type="Proteomes" id="UP000294668"/>
    </source>
</evidence>
<dbReference type="InterPro" id="IPR004796">
    <property type="entry name" value="PTS_IIC_cello"/>
</dbReference>
<evidence type="ECO:0000313" key="11">
    <source>
        <dbReference type="EMBL" id="GAW71749.1"/>
    </source>
</evidence>
<feature type="domain" description="PTS EIIC type-3" evidence="10">
    <location>
        <begin position="1"/>
        <end position="396"/>
    </location>
</feature>
<reference evidence="12" key="3">
    <citation type="submission" date="2019-02" db="EMBL/GenBank/DDBJ databases">
        <authorList>
            <person name="Buron G."/>
            <person name="Chaylann A."/>
            <person name="Dolejs I."/>
            <person name="Forster J."/>
            <person name="Miks M.H."/>
        </authorList>
    </citation>
    <scope>NUCLEOTIDE SEQUENCE</scope>
    <source>
        <strain evidence="12">DSM 10551</strain>
    </source>
</reference>
<dbReference type="GO" id="GO:0005886">
    <property type="term" value="C:plasma membrane"/>
    <property type="evidence" value="ECO:0007669"/>
    <property type="project" value="UniProtKB-SubCell"/>
</dbReference>
<dbReference type="InterPro" id="IPR003352">
    <property type="entry name" value="PTS_EIIC"/>
</dbReference>
<accession>A0A224VCZ5</accession>
<keyword evidence="7 8" id="KW-0472">Membrane</keyword>
<feature type="transmembrane region" description="Helical" evidence="9">
    <location>
        <begin position="329"/>
        <end position="348"/>
    </location>
</feature>
<evidence type="ECO:0000256" key="9">
    <source>
        <dbReference type="SAM" id="Phobius"/>
    </source>
</evidence>
<reference evidence="11 13" key="1">
    <citation type="journal article" date="2017" name="Biosci Microbiota Food Health">
        <title>Genomic characterization reconfirms the taxonomic status of Lactobacillus parakefiri.</title>
        <authorList>
            <person name="Tanizawa Y."/>
            <person name="Kobayashi H."/>
            <person name="Kaminuma E."/>
            <person name="Sakamoto M."/>
            <person name="Ohkuma M."/>
            <person name="Nakamura Y."/>
            <person name="Arita M."/>
            <person name="Tohno M."/>
        </authorList>
    </citation>
    <scope>NUCLEOTIDE SEQUENCE [LARGE SCALE GENOMIC DNA]</scope>
    <source>
        <strain evidence="11 13">JCM 8573</strain>
    </source>
</reference>
<feature type="transmembrane region" description="Helical" evidence="9">
    <location>
        <begin position="267"/>
        <end position="290"/>
    </location>
</feature>
<dbReference type="RefSeq" id="WP_057962535.1">
    <property type="nucleotide sequence ID" value="NZ_BAAAXO010000080.1"/>
</dbReference>
<keyword evidence="14" id="KW-1185">Reference proteome</keyword>
<dbReference type="Proteomes" id="UP000294668">
    <property type="component" value="Unassembled WGS sequence"/>
</dbReference>
<protein>
    <recommendedName>
        <fullName evidence="8">Permease IIC component</fullName>
    </recommendedName>
</protein>
<dbReference type="Proteomes" id="UP000214739">
    <property type="component" value="Unassembled WGS sequence"/>
</dbReference>
<dbReference type="GO" id="GO:0008982">
    <property type="term" value="F:protein-N(PI)-phosphohistidine-sugar phosphotransferase activity"/>
    <property type="evidence" value="ECO:0007669"/>
    <property type="project" value="UniProtKB-UniRule"/>
</dbReference>
<comment type="caution">
    <text evidence="11">The sequence shown here is derived from an EMBL/GenBank/DDBJ whole genome shotgun (WGS) entry which is preliminary data.</text>
</comment>
<feature type="transmembrane region" description="Helical" evidence="9">
    <location>
        <begin position="70"/>
        <end position="90"/>
    </location>
</feature>
<comment type="function">
    <text evidence="8">The phosphoenolpyruvate-dependent sugar phosphotransferase system (PTS), a major carbohydrate active -transport system, catalyzes the phosphorylation of incoming sugar substrates concomitant with their translocation across the cell membrane.</text>
</comment>
<dbReference type="PROSITE" id="PS51105">
    <property type="entry name" value="PTS_EIIC_TYPE_3"/>
    <property type="match status" value="1"/>
</dbReference>
<keyword evidence="5 9" id="KW-0812">Transmembrane</keyword>
<keyword evidence="2 8" id="KW-0813">Transport</keyword>
<dbReference type="InterPro" id="IPR004501">
    <property type="entry name" value="PTS_EIIC_3"/>
</dbReference>
<feature type="transmembrane region" description="Helical" evidence="9">
    <location>
        <begin position="133"/>
        <end position="153"/>
    </location>
</feature>
<proteinExistence type="predicted"/>
<dbReference type="PANTHER" id="PTHR33989:SF4">
    <property type="entry name" value="PTS SYSTEM N,N'-DIACETYLCHITOBIOSE-SPECIFIC EIIC COMPONENT"/>
    <property type="match status" value="1"/>
</dbReference>
<dbReference type="OrthoDB" id="1651152at2"/>
<feature type="transmembrane region" description="Helical" evidence="9">
    <location>
        <begin position="208"/>
        <end position="227"/>
    </location>
</feature>
<evidence type="ECO:0000256" key="1">
    <source>
        <dbReference type="ARBA" id="ARBA00004651"/>
    </source>
</evidence>
<evidence type="ECO:0000256" key="5">
    <source>
        <dbReference type="ARBA" id="ARBA00022692"/>
    </source>
</evidence>
<evidence type="ECO:0000256" key="7">
    <source>
        <dbReference type="ARBA" id="ARBA00023136"/>
    </source>
</evidence>
<keyword evidence="6 9" id="KW-1133">Transmembrane helix</keyword>
<feature type="transmembrane region" description="Helical" evidence="9">
    <location>
        <begin position="376"/>
        <end position="397"/>
    </location>
</feature>
<comment type="subcellular location">
    <subcellularLocation>
        <location evidence="1">Cell membrane</location>
        <topology evidence="1">Multi-pass membrane protein</topology>
    </subcellularLocation>
</comment>
<feature type="transmembrane region" description="Helical" evidence="9">
    <location>
        <begin position="39"/>
        <end position="58"/>
    </location>
</feature>
<dbReference type="GO" id="GO:0009401">
    <property type="term" value="P:phosphoenolpyruvate-dependent sugar phosphotransferase system"/>
    <property type="evidence" value="ECO:0007669"/>
    <property type="project" value="InterPro"/>
</dbReference>
<evidence type="ECO:0000256" key="3">
    <source>
        <dbReference type="ARBA" id="ARBA00022475"/>
    </source>
</evidence>
<evidence type="ECO:0000313" key="12">
    <source>
        <dbReference type="EMBL" id="TDG94435.1"/>
    </source>
</evidence>
<evidence type="ECO:0000256" key="4">
    <source>
        <dbReference type="ARBA" id="ARBA00022597"/>
    </source>
</evidence>
<feature type="transmembrane region" description="Helical" evidence="9">
    <location>
        <begin position="102"/>
        <end position="121"/>
    </location>
</feature>